<reference evidence="2" key="1">
    <citation type="submission" date="2023-01" db="EMBL/GenBank/DDBJ databases">
        <title>Complete genome sequence of Planctobacterium marinum strain Dej080120_11.</title>
        <authorList>
            <person name="Ueki S."/>
            <person name="Maruyama F."/>
        </authorList>
    </citation>
    <scope>NUCLEOTIDE SEQUENCE</scope>
    <source>
        <strain evidence="2">Dej080120_11</strain>
    </source>
</reference>
<gene>
    <name evidence="2" type="ORF">MACH26_28730</name>
</gene>
<organism evidence="2 3">
    <name type="scientific">Planctobacterium marinum</name>
    <dbReference type="NCBI Taxonomy" id="1631968"/>
    <lineage>
        <taxon>Bacteria</taxon>
        <taxon>Pseudomonadati</taxon>
        <taxon>Pseudomonadota</taxon>
        <taxon>Gammaproteobacteria</taxon>
        <taxon>Alteromonadales</taxon>
        <taxon>Alteromonadaceae</taxon>
        <taxon>Planctobacterium</taxon>
    </lineage>
</organism>
<feature type="domain" description="DUF4097" evidence="1">
    <location>
        <begin position="32"/>
        <end position="152"/>
    </location>
</feature>
<dbReference type="EMBL" id="AP027272">
    <property type="protein sequence ID" value="BDX07352.1"/>
    <property type="molecule type" value="Genomic_DNA"/>
</dbReference>
<evidence type="ECO:0000313" key="3">
    <source>
        <dbReference type="Proteomes" id="UP001333710"/>
    </source>
</evidence>
<dbReference type="PANTHER" id="PTHR34094:SF1">
    <property type="entry name" value="PROTEIN FAM185A"/>
    <property type="match status" value="1"/>
</dbReference>
<dbReference type="KEGG" id="pmaw:MACH26_28730"/>
<evidence type="ECO:0000313" key="2">
    <source>
        <dbReference type="EMBL" id="BDX07352.1"/>
    </source>
</evidence>
<name>A0AA48KSP1_9ALTE</name>
<dbReference type="Pfam" id="PF13349">
    <property type="entry name" value="DUF4097"/>
    <property type="match status" value="1"/>
</dbReference>
<dbReference type="Proteomes" id="UP001333710">
    <property type="component" value="Chromosome"/>
</dbReference>
<accession>A0AA48KSP1</accession>
<dbReference type="AlphaFoldDB" id="A0AA48KSP1"/>
<proteinExistence type="predicted"/>
<keyword evidence="3" id="KW-1185">Reference proteome</keyword>
<dbReference type="InterPro" id="IPR025164">
    <property type="entry name" value="Toastrack_DUF4097"/>
</dbReference>
<sequence>MALYGAILFAGASIAADVEHTYEVSKGGKLELKTDVGSLDIRTHNSDTVEIEVEVDGKNADEFRVSHSVSGGDVSVIGTFDRGDNYWGRNIRAKFIITVPKEYDVELRTSGGSIDIADLKGQVEANTSGGSIEIGDIDGNVELHTSGGSITTGSVNGDLNAHTSGGSISATFAKQLTDDATLDTSGGSITVRMIEDMQVDLHASTSGGRVRSDFSVDGRVSKKSIRGEVNGGGPRLKLHTSGGSINIKEY</sequence>
<evidence type="ECO:0000259" key="1">
    <source>
        <dbReference type="Pfam" id="PF13349"/>
    </source>
</evidence>
<dbReference type="PANTHER" id="PTHR34094">
    <property type="match status" value="1"/>
</dbReference>
<protein>
    <recommendedName>
        <fullName evidence="1">DUF4097 domain-containing protein</fullName>
    </recommendedName>
</protein>